<dbReference type="InterPro" id="IPR023717">
    <property type="entry name" value="Pro-tRNA-Synthase_IIa_type1"/>
</dbReference>
<dbReference type="Pfam" id="PF04073">
    <property type="entry name" value="tRNA_edit"/>
    <property type="match status" value="1"/>
</dbReference>
<feature type="domain" description="Aminoacyl-transfer RNA synthetases class-II family profile" evidence="13">
    <location>
        <begin position="33"/>
        <end position="471"/>
    </location>
</feature>
<dbReference type="SUPFAM" id="SSF55826">
    <property type="entry name" value="YbaK/ProRS associated domain"/>
    <property type="match status" value="1"/>
</dbReference>
<dbReference type="RefSeq" id="WP_212694590.1">
    <property type="nucleotide sequence ID" value="NZ_CP058649.1"/>
</dbReference>
<dbReference type="PRINTS" id="PR01046">
    <property type="entry name" value="TRNASYNTHPRO"/>
</dbReference>
<keyword evidence="8 12" id="KW-0030">Aminoacyl-tRNA synthetase</keyword>
<dbReference type="InterPro" id="IPR004154">
    <property type="entry name" value="Anticodon-bd"/>
</dbReference>
<dbReference type="GO" id="GO:0002161">
    <property type="term" value="F:aminoacyl-tRNA deacylase activity"/>
    <property type="evidence" value="ECO:0007669"/>
    <property type="project" value="InterPro"/>
</dbReference>
<dbReference type="PANTHER" id="PTHR42753">
    <property type="entry name" value="MITOCHONDRIAL RIBOSOME PROTEIN L39/PROLYL-TRNA LIGASE FAMILY MEMBER"/>
    <property type="match status" value="1"/>
</dbReference>
<evidence type="ECO:0000256" key="1">
    <source>
        <dbReference type="ARBA" id="ARBA00004496"/>
    </source>
</evidence>
<evidence type="ECO:0000256" key="12">
    <source>
        <dbReference type="HAMAP-Rule" id="MF_01569"/>
    </source>
</evidence>
<dbReference type="InterPro" id="IPR045864">
    <property type="entry name" value="aa-tRNA-synth_II/BPL/LPL"/>
</dbReference>
<dbReference type="GO" id="GO:0140096">
    <property type="term" value="F:catalytic activity, acting on a protein"/>
    <property type="evidence" value="ECO:0007669"/>
    <property type="project" value="UniProtKB-ARBA"/>
</dbReference>
<dbReference type="GO" id="GO:0004827">
    <property type="term" value="F:proline-tRNA ligase activity"/>
    <property type="evidence" value="ECO:0007669"/>
    <property type="project" value="UniProtKB-UniRule"/>
</dbReference>
<dbReference type="Proteomes" id="UP000683246">
    <property type="component" value="Chromosome"/>
</dbReference>
<dbReference type="EC" id="6.1.1.15" evidence="12"/>
<sequence length="572" mass="64376">MKVSKLYAPTLKESPSDADVLSYQMLVRAGMIRKLSSGTYSYLPLGYRVIRKIEQIVREEMDAIDSQESLLPILLPAELWKESGRWEKFGPEMFRLKDRNTREYCLGPTHEEAFTDLIKNELSSYKQLPLSIYQIQNKYRDEIRPRFGLIRGKEFIMKDAYTFDRDEASLKESYAKMWEAYDRVFERCGLKVMVAEGDSGAMGGSASHEFIAFSEVGETRLVFCPACDYASTDESAVVKLAYAIEEDAMEVEKVHTPKVTTIEDLEKFFKIEGHRFAKSLVYKVLDTIVVAMIPGNRNVNEIKLINHLGVAEHDMQLASDDDIKSVLGSIPGFVGPMLSEEVLTNDKVRLLVDSRITQIPNLIVGANERDYHLKGVQYGRDFTGEVVEDLLMVEEHDVCPTCGKPLAIDYGNEVGNIFQLGDKYSRSLHATFLDENGKENYFVMGSYGIGISRTLAAIVDQHSNDRGIVWPDSVTPYGVMVTVVNTKDAAQAELGESIYTLLKDEGIDVLLDDRKMAAGKKFADADLFGIPYRITVGRKAKEGIVEVKDRHLDEMVDVDVQDVVALIKSKLQ</sequence>
<accession>A0A8J8MLE6</accession>
<dbReference type="HAMAP" id="MF_01569">
    <property type="entry name" value="Pro_tRNA_synth_type1"/>
    <property type="match status" value="1"/>
</dbReference>
<evidence type="ECO:0000256" key="6">
    <source>
        <dbReference type="ARBA" id="ARBA00022840"/>
    </source>
</evidence>
<keyword evidence="5 12" id="KW-0547">Nucleotide-binding</keyword>
<dbReference type="GO" id="GO:0006433">
    <property type="term" value="P:prolyl-tRNA aminoacylation"/>
    <property type="evidence" value="ECO:0007669"/>
    <property type="project" value="UniProtKB-UniRule"/>
</dbReference>
<reference evidence="14" key="1">
    <citation type="submission" date="2020-07" db="EMBL/GenBank/DDBJ databases">
        <title>Vallitalea pronyensis genome.</title>
        <authorList>
            <person name="Postec A."/>
        </authorList>
    </citation>
    <scope>NUCLEOTIDE SEQUENCE</scope>
    <source>
        <strain evidence="14">FatNI3</strain>
    </source>
</reference>
<evidence type="ECO:0000256" key="2">
    <source>
        <dbReference type="ARBA" id="ARBA00011738"/>
    </source>
</evidence>
<evidence type="ECO:0000256" key="10">
    <source>
        <dbReference type="ARBA" id="ARBA00053664"/>
    </source>
</evidence>
<dbReference type="GO" id="GO:0005829">
    <property type="term" value="C:cytosol"/>
    <property type="evidence" value="ECO:0007669"/>
    <property type="project" value="TreeGrafter"/>
</dbReference>
<protein>
    <recommendedName>
        <fullName evidence="12">Proline--tRNA ligase</fullName>
        <ecNumber evidence="12">6.1.1.15</ecNumber>
    </recommendedName>
    <alternativeName>
        <fullName evidence="12">Prolyl-tRNA synthetase</fullName>
        <shortName evidence="12">ProRS</shortName>
    </alternativeName>
</protein>
<evidence type="ECO:0000256" key="3">
    <source>
        <dbReference type="ARBA" id="ARBA00022490"/>
    </source>
</evidence>
<dbReference type="Gene3D" id="3.40.50.800">
    <property type="entry name" value="Anticodon-binding domain"/>
    <property type="match status" value="1"/>
</dbReference>
<comment type="subcellular location">
    <subcellularLocation>
        <location evidence="1 12">Cytoplasm</location>
    </subcellularLocation>
</comment>
<dbReference type="Pfam" id="PF03129">
    <property type="entry name" value="HGTP_anticodon"/>
    <property type="match status" value="1"/>
</dbReference>
<evidence type="ECO:0000256" key="11">
    <source>
        <dbReference type="ARBA" id="ARBA00060755"/>
    </source>
</evidence>
<dbReference type="AlphaFoldDB" id="A0A8J8MLE6"/>
<comment type="catalytic activity">
    <reaction evidence="9 12">
        <text>tRNA(Pro) + L-proline + ATP = L-prolyl-tRNA(Pro) + AMP + diphosphate</text>
        <dbReference type="Rhea" id="RHEA:14305"/>
        <dbReference type="Rhea" id="RHEA-COMP:9700"/>
        <dbReference type="Rhea" id="RHEA-COMP:9702"/>
        <dbReference type="ChEBI" id="CHEBI:30616"/>
        <dbReference type="ChEBI" id="CHEBI:33019"/>
        <dbReference type="ChEBI" id="CHEBI:60039"/>
        <dbReference type="ChEBI" id="CHEBI:78442"/>
        <dbReference type="ChEBI" id="CHEBI:78532"/>
        <dbReference type="ChEBI" id="CHEBI:456215"/>
        <dbReference type="EC" id="6.1.1.15"/>
    </reaction>
</comment>
<comment type="similarity">
    <text evidence="11 12">Belongs to the class-II aminoacyl-tRNA synthetase family. ProS type 1 subfamily.</text>
</comment>
<organism evidence="14 15">
    <name type="scientific">Vallitalea pronyensis</name>
    <dbReference type="NCBI Taxonomy" id="1348613"/>
    <lineage>
        <taxon>Bacteria</taxon>
        <taxon>Bacillati</taxon>
        <taxon>Bacillota</taxon>
        <taxon>Clostridia</taxon>
        <taxon>Lachnospirales</taxon>
        <taxon>Vallitaleaceae</taxon>
        <taxon>Vallitalea</taxon>
    </lineage>
</organism>
<dbReference type="SUPFAM" id="SSF55681">
    <property type="entry name" value="Class II aaRS and biotin synthetases"/>
    <property type="match status" value="1"/>
</dbReference>
<keyword evidence="4 12" id="KW-0436">Ligase</keyword>
<dbReference type="PANTHER" id="PTHR42753:SF2">
    <property type="entry name" value="PROLINE--TRNA LIGASE"/>
    <property type="match status" value="1"/>
</dbReference>
<dbReference type="Pfam" id="PF00587">
    <property type="entry name" value="tRNA-synt_2b"/>
    <property type="match status" value="1"/>
</dbReference>
<dbReference type="Gene3D" id="3.30.930.10">
    <property type="entry name" value="Bira Bifunctional Protein, Domain 2"/>
    <property type="match status" value="2"/>
</dbReference>
<evidence type="ECO:0000256" key="9">
    <source>
        <dbReference type="ARBA" id="ARBA00047671"/>
    </source>
</evidence>
<evidence type="ECO:0000259" key="13">
    <source>
        <dbReference type="PROSITE" id="PS50862"/>
    </source>
</evidence>
<evidence type="ECO:0000256" key="4">
    <source>
        <dbReference type="ARBA" id="ARBA00022598"/>
    </source>
</evidence>
<dbReference type="CDD" id="cd04334">
    <property type="entry name" value="ProRS-INS"/>
    <property type="match status" value="1"/>
</dbReference>
<comment type="function">
    <text evidence="10 12">Catalyzes the attachment of proline to tRNA(Pro) in a two-step reaction: proline is first activated by ATP to form Pro-AMP and then transferred to the acceptor end of tRNA(Pro). As ProRS can inadvertently accommodate and process non-cognate amino acids such as alanine and cysteine, to avoid such errors it has two additional distinct editing activities against alanine. One activity is designated as 'pretransfer' editing and involves the tRNA(Pro)-independent hydrolysis of activated Ala-AMP. The other activity is designated 'posttransfer' editing and involves deacylation of mischarged Ala-tRNA(Pro). The misacylated Cys-tRNA(Pro) is not edited by ProRS.</text>
</comment>
<dbReference type="PROSITE" id="PS50862">
    <property type="entry name" value="AA_TRNA_LIGASE_II"/>
    <property type="match status" value="1"/>
</dbReference>
<dbReference type="NCBIfam" id="TIGR00409">
    <property type="entry name" value="proS_fam_II"/>
    <property type="match status" value="1"/>
</dbReference>
<keyword evidence="6 12" id="KW-0067">ATP-binding</keyword>
<gene>
    <name evidence="12" type="primary">proS</name>
    <name evidence="14" type="ORF">HZI73_17095</name>
</gene>
<evidence type="ECO:0000313" key="14">
    <source>
        <dbReference type="EMBL" id="QUI23900.1"/>
    </source>
</evidence>
<dbReference type="NCBIfam" id="NF006625">
    <property type="entry name" value="PRK09194.1"/>
    <property type="match status" value="1"/>
</dbReference>
<dbReference type="GO" id="GO:0016740">
    <property type="term" value="F:transferase activity"/>
    <property type="evidence" value="ECO:0007669"/>
    <property type="project" value="UniProtKB-ARBA"/>
</dbReference>
<dbReference type="FunFam" id="3.30.930.10:FF:000065">
    <property type="entry name" value="Proline--tRNA ligase"/>
    <property type="match status" value="1"/>
</dbReference>
<dbReference type="CDD" id="cd00861">
    <property type="entry name" value="ProRS_anticodon_short"/>
    <property type="match status" value="1"/>
</dbReference>
<evidence type="ECO:0000256" key="8">
    <source>
        <dbReference type="ARBA" id="ARBA00023146"/>
    </source>
</evidence>
<dbReference type="InterPro" id="IPR036621">
    <property type="entry name" value="Anticodon-bd_dom_sf"/>
</dbReference>
<evidence type="ECO:0000256" key="5">
    <source>
        <dbReference type="ARBA" id="ARBA00022741"/>
    </source>
</evidence>
<dbReference type="InterPro" id="IPR004500">
    <property type="entry name" value="Pro-tRNA-synth_IIa_bac-type"/>
</dbReference>
<dbReference type="SUPFAM" id="SSF52954">
    <property type="entry name" value="Class II aaRS ABD-related"/>
    <property type="match status" value="1"/>
</dbReference>
<dbReference type="InterPro" id="IPR033730">
    <property type="entry name" value="ProRS_core_prok"/>
</dbReference>
<name>A0A8J8MLE6_9FIRM</name>
<dbReference type="InterPro" id="IPR002314">
    <property type="entry name" value="aa-tRNA-synt_IIb"/>
</dbReference>
<keyword evidence="3 12" id="KW-0963">Cytoplasm</keyword>
<keyword evidence="15" id="KW-1185">Reference proteome</keyword>
<evidence type="ECO:0000256" key="7">
    <source>
        <dbReference type="ARBA" id="ARBA00022917"/>
    </source>
</evidence>
<comment type="domain">
    <text evidence="12">Consists of three domains: the N-terminal catalytic domain, the editing domain and the C-terminal anticodon-binding domain.</text>
</comment>
<proteinExistence type="inferred from homology"/>
<dbReference type="EMBL" id="CP058649">
    <property type="protein sequence ID" value="QUI23900.1"/>
    <property type="molecule type" value="Genomic_DNA"/>
</dbReference>
<comment type="subunit">
    <text evidence="2 12">Homodimer.</text>
</comment>
<keyword evidence="7 12" id="KW-0648">Protein biosynthesis</keyword>
<dbReference type="InterPro" id="IPR007214">
    <property type="entry name" value="YbaK/aa-tRNA-synth-assoc-dom"/>
</dbReference>
<dbReference type="GO" id="GO:0005524">
    <property type="term" value="F:ATP binding"/>
    <property type="evidence" value="ECO:0007669"/>
    <property type="project" value="UniProtKB-UniRule"/>
</dbReference>
<dbReference type="InterPro" id="IPR006195">
    <property type="entry name" value="aa-tRNA-synth_II"/>
</dbReference>
<dbReference type="CDD" id="cd00779">
    <property type="entry name" value="ProRS_core_prok"/>
    <property type="match status" value="1"/>
</dbReference>
<dbReference type="KEGG" id="vpy:HZI73_17095"/>
<evidence type="ECO:0000313" key="15">
    <source>
        <dbReference type="Proteomes" id="UP000683246"/>
    </source>
</evidence>
<dbReference type="InterPro" id="IPR036754">
    <property type="entry name" value="YbaK/aa-tRNA-synt-asso_dom_sf"/>
</dbReference>
<dbReference type="InterPro" id="IPR002316">
    <property type="entry name" value="Pro-tRNA-ligase_IIa"/>
</dbReference>
<dbReference type="InterPro" id="IPR044140">
    <property type="entry name" value="ProRS_anticodon_short"/>
</dbReference>
<dbReference type="InterPro" id="IPR050062">
    <property type="entry name" value="Pro-tRNA_synthetase"/>
</dbReference>
<dbReference type="FunFam" id="3.30.930.10:FF:000066">
    <property type="entry name" value="Proline--tRNA ligase"/>
    <property type="match status" value="1"/>
</dbReference>